<protein>
    <submittedName>
        <fullName evidence="1">Uncharacterized protein</fullName>
    </submittedName>
</protein>
<reference evidence="1" key="1">
    <citation type="submission" date="2021-12" db="EMBL/GenBank/DDBJ databases">
        <title>Convergent genome expansion in fungi linked to evolution of root-endophyte symbiosis.</title>
        <authorList>
            <consortium name="DOE Joint Genome Institute"/>
            <person name="Ke Y.-H."/>
            <person name="Bonito G."/>
            <person name="Liao H.-L."/>
            <person name="Looney B."/>
            <person name="Rojas-Flechas A."/>
            <person name="Nash J."/>
            <person name="Hameed K."/>
            <person name="Schadt C."/>
            <person name="Martin F."/>
            <person name="Crous P.W."/>
            <person name="Miettinen O."/>
            <person name="Magnuson J.K."/>
            <person name="Labbe J."/>
            <person name="Jacobson D."/>
            <person name="Doktycz M.J."/>
            <person name="Veneault-Fourrey C."/>
            <person name="Kuo A."/>
            <person name="Mondo S."/>
            <person name="Calhoun S."/>
            <person name="Riley R."/>
            <person name="Ohm R."/>
            <person name="LaButti K."/>
            <person name="Andreopoulos B."/>
            <person name="Pangilinan J."/>
            <person name="Nolan M."/>
            <person name="Tritt A."/>
            <person name="Clum A."/>
            <person name="Lipzen A."/>
            <person name="Daum C."/>
            <person name="Barry K."/>
            <person name="Grigoriev I.V."/>
            <person name="Vilgalys R."/>
        </authorList>
    </citation>
    <scope>NUCLEOTIDE SEQUENCE</scope>
    <source>
        <strain evidence="1">PMI_201</strain>
    </source>
</reference>
<dbReference type="Proteomes" id="UP001201262">
    <property type="component" value="Unassembled WGS sequence"/>
</dbReference>
<comment type="caution">
    <text evidence="1">The sequence shown here is derived from an EMBL/GenBank/DDBJ whole genome shotgun (WGS) entry which is preliminary data.</text>
</comment>
<proteinExistence type="predicted"/>
<keyword evidence="2" id="KW-1185">Reference proteome</keyword>
<organism evidence="1 2">
    <name type="scientific">Talaromyces proteolyticus</name>
    <dbReference type="NCBI Taxonomy" id="1131652"/>
    <lineage>
        <taxon>Eukaryota</taxon>
        <taxon>Fungi</taxon>
        <taxon>Dikarya</taxon>
        <taxon>Ascomycota</taxon>
        <taxon>Pezizomycotina</taxon>
        <taxon>Eurotiomycetes</taxon>
        <taxon>Eurotiomycetidae</taxon>
        <taxon>Eurotiales</taxon>
        <taxon>Trichocomaceae</taxon>
        <taxon>Talaromyces</taxon>
        <taxon>Talaromyces sect. Bacilispori</taxon>
    </lineage>
</organism>
<sequence>MTTFLFPPGENAAAPRKRSGYCTVLTDIIRAAVDAKSALDIVANLLRGDDQYGFSKFDAHVGETGCHLRATMLAEAFRACKSSLSKSTSTDSVPKWIDITITNLAALRKNAEQLCLDLTKNRKDPRDVGLGFKQDTPEQIIRILLSSEIIGSQNVVAHSDHTQYGLESLIVRLGNPDDCYQATWNLGSPEILVRFFVYSYTLSKYKRFFVGPEGDGCRLELGLVAEENHRLVKPFWDLSKKEYMASKTSRIQREFTALQIWISELSCNWLRSLSHKLSTESIHSNIVRTSIRASRKGIVAGASFPTFILLREAWAVSFGSIVLVDRHFCSEGWHYNVLNCRLRILDHHDSPRPYTRLAWELQETDISSLGKDCDDITPTIVMMGYSIRGRNSDYTGRVLAKEKGSTASWPHRDETCAENLCHLSELLSADHDHLAMAFFAAHPAYSFPLDGLETEEQIVQFLVAQFPQHQDAAAFQDLWERLYLEADTLGVGRGCVNIIGWQHIFAETRHGLARLLEKWLLDENLMPLSAK</sequence>
<gene>
    <name evidence="1" type="ORF">BGW36DRAFT_461113</name>
</gene>
<dbReference type="RefSeq" id="XP_046071770.1">
    <property type="nucleotide sequence ID" value="XM_046222122.1"/>
</dbReference>
<evidence type="ECO:0000313" key="2">
    <source>
        <dbReference type="Proteomes" id="UP001201262"/>
    </source>
</evidence>
<dbReference type="AlphaFoldDB" id="A0AAD4KQ74"/>
<accession>A0AAD4KQ74</accession>
<dbReference type="GeneID" id="70252409"/>
<dbReference type="EMBL" id="JAJTJA010000006">
    <property type="protein sequence ID" value="KAH8697069.1"/>
    <property type="molecule type" value="Genomic_DNA"/>
</dbReference>
<evidence type="ECO:0000313" key="1">
    <source>
        <dbReference type="EMBL" id="KAH8697069.1"/>
    </source>
</evidence>
<name>A0AAD4KQ74_9EURO</name>